<keyword evidence="3" id="KW-1185">Reference proteome</keyword>
<protein>
    <submittedName>
        <fullName evidence="2">Uncharacterized protein</fullName>
    </submittedName>
</protein>
<keyword evidence="1" id="KW-0732">Signal</keyword>
<dbReference type="EMBL" id="JADNYJ010000111">
    <property type="protein sequence ID" value="KAF8884068.1"/>
    <property type="molecule type" value="Genomic_DNA"/>
</dbReference>
<sequence length="131" mass="14919">MPNNHHSTPLSLGACPLQALLLACELPIEQQFAMELRVFFMRFLGEKLWMILNALGSAQQDTQGFNFVDDMGSSSDDNDEIPGLESLLANPEIHTWTLGDRTRKFNGSTSQVYKRQEKRVWKDWPTWSSTS</sequence>
<feature type="signal peptide" evidence="1">
    <location>
        <begin position="1"/>
        <end position="23"/>
    </location>
</feature>
<accession>A0A9P5NHL2</accession>
<reference evidence="2" key="1">
    <citation type="submission" date="2020-11" db="EMBL/GenBank/DDBJ databases">
        <authorList>
            <consortium name="DOE Joint Genome Institute"/>
            <person name="Ahrendt S."/>
            <person name="Riley R."/>
            <person name="Andreopoulos W."/>
            <person name="LaButti K."/>
            <person name="Pangilinan J."/>
            <person name="Ruiz-duenas F.J."/>
            <person name="Barrasa J.M."/>
            <person name="Sanchez-Garcia M."/>
            <person name="Camarero S."/>
            <person name="Miyauchi S."/>
            <person name="Serrano A."/>
            <person name="Linde D."/>
            <person name="Babiker R."/>
            <person name="Drula E."/>
            <person name="Ayuso-Fernandez I."/>
            <person name="Pacheco R."/>
            <person name="Padilla G."/>
            <person name="Ferreira P."/>
            <person name="Barriuso J."/>
            <person name="Kellner H."/>
            <person name="Castanera R."/>
            <person name="Alfaro M."/>
            <person name="Ramirez L."/>
            <person name="Pisabarro A.G."/>
            <person name="Kuo A."/>
            <person name="Tritt A."/>
            <person name="Lipzen A."/>
            <person name="He G."/>
            <person name="Yan M."/>
            <person name="Ng V."/>
            <person name="Cullen D."/>
            <person name="Martin F."/>
            <person name="Rosso M.-N."/>
            <person name="Henrissat B."/>
            <person name="Hibbett D."/>
            <person name="Martinez A.T."/>
            <person name="Grigoriev I.V."/>
        </authorList>
    </citation>
    <scope>NUCLEOTIDE SEQUENCE</scope>
    <source>
        <strain evidence="2">AH 44721</strain>
    </source>
</reference>
<evidence type="ECO:0000313" key="3">
    <source>
        <dbReference type="Proteomes" id="UP000724874"/>
    </source>
</evidence>
<feature type="chain" id="PRO_5040353007" evidence="1">
    <location>
        <begin position="24"/>
        <end position="131"/>
    </location>
</feature>
<evidence type="ECO:0000313" key="2">
    <source>
        <dbReference type="EMBL" id="KAF8884068.1"/>
    </source>
</evidence>
<name>A0A9P5NHL2_GYMJU</name>
<dbReference type="AlphaFoldDB" id="A0A9P5NHL2"/>
<evidence type="ECO:0000256" key="1">
    <source>
        <dbReference type="SAM" id="SignalP"/>
    </source>
</evidence>
<proteinExistence type="predicted"/>
<comment type="caution">
    <text evidence="2">The sequence shown here is derived from an EMBL/GenBank/DDBJ whole genome shotgun (WGS) entry which is preliminary data.</text>
</comment>
<organism evidence="2 3">
    <name type="scientific">Gymnopilus junonius</name>
    <name type="common">Spectacular rustgill mushroom</name>
    <name type="synonym">Gymnopilus spectabilis subsp. junonius</name>
    <dbReference type="NCBI Taxonomy" id="109634"/>
    <lineage>
        <taxon>Eukaryota</taxon>
        <taxon>Fungi</taxon>
        <taxon>Dikarya</taxon>
        <taxon>Basidiomycota</taxon>
        <taxon>Agaricomycotina</taxon>
        <taxon>Agaricomycetes</taxon>
        <taxon>Agaricomycetidae</taxon>
        <taxon>Agaricales</taxon>
        <taxon>Agaricineae</taxon>
        <taxon>Hymenogastraceae</taxon>
        <taxon>Gymnopilus</taxon>
    </lineage>
</organism>
<gene>
    <name evidence="2" type="ORF">CPB84DRAFT_1750503</name>
</gene>
<dbReference type="Proteomes" id="UP000724874">
    <property type="component" value="Unassembled WGS sequence"/>
</dbReference>